<dbReference type="Proteomes" id="UP000199391">
    <property type="component" value="Unassembled WGS sequence"/>
</dbReference>
<evidence type="ECO:0000313" key="3">
    <source>
        <dbReference type="Proteomes" id="UP000199391"/>
    </source>
</evidence>
<name>A0A1I7LWU2_9BURK</name>
<protein>
    <submittedName>
        <fullName evidence="2">Uncharacterized protein</fullName>
    </submittedName>
</protein>
<feature type="transmembrane region" description="Helical" evidence="1">
    <location>
        <begin position="20"/>
        <end position="38"/>
    </location>
</feature>
<keyword evidence="1" id="KW-1133">Transmembrane helix</keyword>
<keyword evidence="1" id="KW-0472">Membrane</keyword>
<dbReference type="EMBL" id="FPBO01000041">
    <property type="protein sequence ID" value="SFV14183.1"/>
    <property type="molecule type" value="Genomic_DNA"/>
</dbReference>
<gene>
    <name evidence="2" type="ORF">SAMN05216552_104141</name>
</gene>
<dbReference type="AlphaFoldDB" id="A0A1I7LWU2"/>
<dbReference type="STRING" id="1035707.SAMN05216552_104141"/>
<keyword evidence="1" id="KW-0812">Transmembrane</keyword>
<organism evidence="2 3">
    <name type="scientific">Pseudoduganella namucuonensis</name>
    <dbReference type="NCBI Taxonomy" id="1035707"/>
    <lineage>
        <taxon>Bacteria</taxon>
        <taxon>Pseudomonadati</taxon>
        <taxon>Pseudomonadota</taxon>
        <taxon>Betaproteobacteria</taxon>
        <taxon>Burkholderiales</taxon>
        <taxon>Oxalobacteraceae</taxon>
        <taxon>Telluria group</taxon>
        <taxon>Pseudoduganella</taxon>
    </lineage>
</organism>
<evidence type="ECO:0000313" key="2">
    <source>
        <dbReference type="EMBL" id="SFV14183.1"/>
    </source>
</evidence>
<dbReference type="RefSeq" id="WP_259741447.1">
    <property type="nucleotide sequence ID" value="NZ_FPBO01000041.1"/>
</dbReference>
<reference evidence="3" key="1">
    <citation type="submission" date="2016-10" db="EMBL/GenBank/DDBJ databases">
        <authorList>
            <person name="Varghese N."/>
            <person name="Submissions S."/>
        </authorList>
    </citation>
    <scope>NUCLEOTIDE SEQUENCE [LARGE SCALE GENOMIC DNA]</scope>
    <source>
        <strain evidence="3">CGMCC 1.11014</strain>
    </source>
</reference>
<accession>A0A1I7LWU2</accession>
<keyword evidence="3" id="KW-1185">Reference proteome</keyword>
<sequence>MGNSLHNKIYLGRRPSTKRMHFLLLLGAIAGAAVFWLSTH</sequence>
<evidence type="ECO:0000256" key="1">
    <source>
        <dbReference type="SAM" id="Phobius"/>
    </source>
</evidence>
<proteinExistence type="predicted"/>